<keyword evidence="2" id="KW-0012">Acyltransferase</keyword>
<keyword evidence="1" id="KW-0808">Transferase</keyword>
<evidence type="ECO:0000259" key="3">
    <source>
        <dbReference type="Pfam" id="PF01515"/>
    </source>
</evidence>
<feature type="domain" description="Phosphate acetyl/butaryl transferase" evidence="3">
    <location>
        <begin position="234"/>
        <end position="446"/>
    </location>
</feature>
<name>A0A1E3W5N1_9HYPH</name>
<keyword evidence="5" id="KW-1185">Reference proteome</keyword>
<organism evidence="4 5">
    <name type="scientific">Methyloceanibacter methanicus</name>
    <dbReference type="NCBI Taxonomy" id="1774968"/>
    <lineage>
        <taxon>Bacteria</taxon>
        <taxon>Pseudomonadati</taxon>
        <taxon>Pseudomonadota</taxon>
        <taxon>Alphaproteobacteria</taxon>
        <taxon>Hyphomicrobiales</taxon>
        <taxon>Hyphomicrobiaceae</taxon>
        <taxon>Methyloceanibacter</taxon>
    </lineage>
</organism>
<accession>A0A1E3W5N1</accession>
<dbReference type="STRING" id="1774968.AUC68_12125"/>
<evidence type="ECO:0000313" key="4">
    <source>
        <dbReference type="EMBL" id="ODS01119.1"/>
    </source>
</evidence>
<sequence>MIRENKLYDELNVGDTAQVKRVCTANDLYVFAHASGNLNPLHMPDPDDDQTEAVAPSMWVGALISSVLGNVLPGPGTLYRSQSLRFLDRAHVGDELTVSVTVKEKLPDSIVAMETVVTGRGGETVAEGVAEVLAPERKVSVDMEDLPEIVVQRHQHFDEYIRACEGLDPLVTAVVAPEEKESLGGALLAAEHGLIRPILIGSETLIRQAAKEAGENLGPYEIIDIPDHVAAAGKAVELVHEGQAGALMKGHLHTSDLLREILKSKGGLRTSRRMSHAFVMDVPGLDHPLIISDAAINISPDLTTKVDITQSAIDVARALGIETPKVGVLSAVETVNPQIPSTLDAAALSKMSDRGQIKGGVVDGPLAMDNAMDAEAAKTKGVTGLVAGHAEVLIVPNLEAGNMLAKELAFVAGAEAAGIALGASCPVILTSRADGEKARLASCAIAVLYRYWQEHGQPIGVRLAEAAE</sequence>
<evidence type="ECO:0000313" key="5">
    <source>
        <dbReference type="Proteomes" id="UP000094501"/>
    </source>
</evidence>
<dbReference type="EMBL" id="LPWG01000002">
    <property type="protein sequence ID" value="ODS01119.1"/>
    <property type="molecule type" value="Genomic_DNA"/>
</dbReference>
<protein>
    <submittedName>
        <fullName evidence="4">Enoyl-CoA hydratase</fullName>
    </submittedName>
</protein>
<dbReference type="SUPFAM" id="SSF53659">
    <property type="entry name" value="Isocitrate/Isopropylmalate dehydrogenase-like"/>
    <property type="match status" value="1"/>
</dbReference>
<dbReference type="Pfam" id="PF01515">
    <property type="entry name" value="PTA_PTB"/>
    <property type="match status" value="1"/>
</dbReference>
<comment type="caution">
    <text evidence="4">The sequence shown here is derived from an EMBL/GenBank/DDBJ whole genome shotgun (WGS) entry which is preliminary data.</text>
</comment>
<dbReference type="GO" id="GO:0016746">
    <property type="term" value="F:acyltransferase activity"/>
    <property type="evidence" value="ECO:0007669"/>
    <property type="project" value="UniProtKB-KW"/>
</dbReference>
<dbReference type="NCBIfam" id="NF006045">
    <property type="entry name" value="PRK08190.1"/>
    <property type="match status" value="1"/>
</dbReference>
<dbReference type="InterPro" id="IPR050500">
    <property type="entry name" value="Phos_Acetyltrans/Butyryltrans"/>
</dbReference>
<dbReference type="CDD" id="cd03449">
    <property type="entry name" value="R_hydratase"/>
    <property type="match status" value="1"/>
</dbReference>
<proteinExistence type="predicted"/>
<evidence type="ECO:0000256" key="1">
    <source>
        <dbReference type="ARBA" id="ARBA00022679"/>
    </source>
</evidence>
<dbReference type="PANTHER" id="PTHR43356">
    <property type="entry name" value="PHOSPHATE ACETYLTRANSFERASE"/>
    <property type="match status" value="1"/>
</dbReference>
<gene>
    <name evidence="4" type="ORF">AUC68_12125</name>
</gene>
<dbReference type="SUPFAM" id="SSF54637">
    <property type="entry name" value="Thioesterase/thiol ester dehydrase-isomerase"/>
    <property type="match status" value="1"/>
</dbReference>
<dbReference type="InterPro" id="IPR002505">
    <property type="entry name" value="PTA_PTB"/>
</dbReference>
<dbReference type="Gene3D" id="3.10.129.10">
    <property type="entry name" value="Hotdog Thioesterase"/>
    <property type="match status" value="1"/>
</dbReference>
<reference evidence="4 5" key="1">
    <citation type="journal article" date="2016" name="Environ. Microbiol.">
        <title>New Methyloceanibacter diversity from North Sea sediments includes methanotroph containing solely the soluble methane monooxygenase.</title>
        <authorList>
            <person name="Vekeman B."/>
            <person name="Kerckhof F.M."/>
            <person name="Cremers G."/>
            <person name="de Vos P."/>
            <person name="Vandamme P."/>
            <person name="Boon N."/>
            <person name="Op den Camp H.J."/>
            <person name="Heylen K."/>
        </authorList>
    </citation>
    <scope>NUCLEOTIDE SEQUENCE [LARGE SCALE GENOMIC DNA]</scope>
    <source>
        <strain evidence="4 5">R-67174</strain>
    </source>
</reference>
<dbReference type="Gene3D" id="3.40.718.10">
    <property type="entry name" value="Isopropylmalate Dehydrogenase"/>
    <property type="match status" value="1"/>
</dbReference>
<dbReference type="Proteomes" id="UP000094501">
    <property type="component" value="Unassembled WGS sequence"/>
</dbReference>
<evidence type="ECO:0000256" key="2">
    <source>
        <dbReference type="ARBA" id="ARBA00023315"/>
    </source>
</evidence>
<dbReference type="InterPro" id="IPR029069">
    <property type="entry name" value="HotDog_dom_sf"/>
</dbReference>
<dbReference type="NCBIfam" id="NF008852">
    <property type="entry name" value="PRK11890.1"/>
    <property type="match status" value="1"/>
</dbReference>
<dbReference type="RefSeq" id="WP_069435963.1">
    <property type="nucleotide sequence ID" value="NZ_LPWG01000002.1"/>
</dbReference>
<dbReference type="PANTHER" id="PTHR43356:SF2">
    <property type="entry name" value="PHOSPHATE ACETYLTRANSFERASE"/>
    <property type="match status" value="1"/>
</dbReference>
<dbReference type="AlphaFoldDB" id="A0A1E3W5N1"/>